<dbReference type="RefSeq" id="XP_007830674.1">
    <property type="nucleotide sequence ID" value="XM_007832483.1"/>
</dbReference>
<dbReference type="HOGENOM" id="CLU_1687267_0_0_1"/>
<accession>W3XK87</accession>
<proteinExistence type="predicted"/>
<dbReference type="AlphaFoldDB" id="W3XK87"/>
<dbReference type="EMBL" id="KI912110">
    <property type="protein sequence ID" value="ETS85877.1"/>
    <property type="molecule type" value="Genomic_DNA"/>
</dbReference>
<reference evidence="2" key="1">
    <citation type="journal article" date="2015" name="BMC Genomics">
        <title>Genomic and transcriptomic analysis of the endophytic fungus Pestalotiopsis fici reveals its lifestyle and high potential for synthesis of natural products.</title>
        <authorList>
            <person name="Wang X."/>
            <person name="Zhang X."/>
            <person name="Liu L."/>
            <person name="Xiang M."/>
            <person name="Wang W."/>
            <person name="Sun X."/>
            <person name="Che Y."/>
            <person name="Guo L."/>
            <person name="Liu G."/>
            <person name="Guo L."/>
            <person name="Wang C."/>
            <person name="Yin W.B."/>
            <person name="Stadler M."/>
            <person name="Zhang X."/>
            <person name="Liu X."/>
        </authorList>
    </citation>
    <scope>NUCLEOTIDE SEQUENCE [LARGE SCALE GENOMIC DNA]</scope>
    <source>
        <strain evidence="2">W106-1 / CGMCC3.15140</strain>
    </source>
</reference>
<name>W3XK87_PESFW</name>
<gene>
    <name evidence="1" type="ORF">PFICI_03902</name>
</gene>
<keyword evidence="2" id="KW-1185">Reference proteome</keyword>
<organism evidence="1 2">
    <name type="scientific">Pestalotiopsis fici (strain W106-1 / CGMCC3.15140)</name>
    <dbReference type="NCBI Taxonomy" id="1229662"/>
    <lineage>
        <taxon>Eukaryota</taxon>
        <taxon>Fungi</taxon>
        <taxon>Dikarya</taxon>
        <taxon>Ascomycota</taxon>
        <taxon>Pezizomycotina</taxon>
        <taxon>Sordariomycetes</taxon>
        <taxon>Xylariomycetidae</taxon>
        <taxon>Amphisphaeriales</taxon>
        <taxon>Sporocadaceae</taxon>
        <taxon>Pestalotiopsis</taxon>
    </lineage>
</organism>
<sequence length="156" mass="18317">MTSLLVSPAQVAVATTYNTDEVWTDSPTEHEQIDYKLRRKLRSKQEKLRAAKLELEVEKEEYHKVIDCYNAALDQPEITEQELDELWKPAEMKRRHVQAFKMFLRMAEDKAEKADAALRSFEAQTIESKMRRDQASTYFPFVLIFLDEVDSPLFNL</sequence>
<dbReference type="GeneID" id="19268915"/>
<evidence type="ECO:0000313" key="1">
    <source>
        <dbReference type="EMBL" id="ETS85877.1"/>
    </source>
</evidence>
<dbReference type="Proteomes" id="UP000030651">
    <property type="component" value="Unassembled WGS sequence"/>
</dbReference>
<evidence type="ECO:0000313" key="2">
    <source>
        <dbReference type="Proteomes" id="UP000030651"/>
    </source>
</evidence>
<protein>
    <submittedName>
        <fullName evidence="1">Uncharacterized protein</fullName>
    </submittedName>
</protein>
<dbReference type="InParanoid" id="W3XK87"/>
<dbReference type="KEGG" id="pfy:PFICI_03902"/>